<evidence type="ECO:0000313" key="1">
    <source>
        <dbReference type="EMBL" id="JAH70553.1"/>
    </source>
</evidence>
<proteinExistence type="predicted"/>
<name>A0A0E9UZX6_ANGAN</name>
<dbReference type="AlphaFoldDB" id="A0A0E9UZX6"/>
<accession>A0A0E9UZX6</accession>
<reference evidence="1" key="1">
    <citation type="submission" date="2014-11" db="EMBL/GenBank/DDBJ databases">
        <authorList>
            <person name="Amaro Gonzalez C."/>
        </authorList>
    </citation>
    <scope>NUCLEOTIDE SEQUENCE</scope>
</reference>
<reference evidence="1" key="2">
    <citation type="journal article" date="2015" name="Fish Shellfish Immunol.">
        <title>Early steps in the European eel (Anguilla anguilla)-Vibrio vulnificus interaction in the gills: Role of the RtxA13 toxin.</title>
        <authorList>
            <person name="Callol A."/>
            <person name="Pajuelo D."/>
            <person name="Ebbesson L."/>
            <person name="Teles M."/>
            <person name="MacKenzie S."/>
            <person name="Amaro C."/>
        </authorList>
    </citation>
    <scope>NUCLEOTIDE SEQUENCE</scope>
</reference>
<sequence length="30" mass="3341">MPFALFRRPLSPVGHCLNLHCVADVSLEAF</sequence>
<dbReference type="EMBL" id="GBXM01038024">
    <property type="protein sequence ID" value="JAH70553.1"/>
    <property type="molecule type" value="Transcribed_RNA"/>
</dbReference>
<organism evidence="1">
    <name type="scientific">Anguilla anguilla</name>
    <name type="common">European freshwater eel</name>
    <name type="synonym">Muraena anguilla</name>
    <dbReference type="NCBI Taxonomy" id="7936"/>
    <lineage>
        <taxon>Eukaryota</taxon>
        <taxon>Metazoa</taxon>
        <taxon>Chordata</taxon>
        <taxon>Craniata</taxon>
        <taxon>Vertebrata</taxon>
        <taxon>Euteleostomi</taxon>
        <taxon>Actinopterygii</taxon>
        <taxon>Neopterygii</taxon>
        <taxon>Teleostei</taxon>
        <taxon>Anguilliformes</taxon>
        <taxon>Anguillidae</taxon>
        <taxon>Anguilla</taxon>
    </lineage>
</organism>
<protein>
    <submittedName>
        <fullName evidence="1">Uncharacterized protein</fullName>
    </submittedName>
</protein>